<sequence length="156" mass="16462">MSSAATNTAAVGVRLGVDVGTVRVGVAISDPHSILATPLQTLARDAKSGKDQLLLVELIAEHRVVEVVVGLPRSLSGREGPAAEAARAYGSALGKRIAPIPVRYVDERLTSVTAERMLRESGVKSRSRRAVVDQVAAVQILQTYLDTAARERGVSP</sequence>
<keyword evidence="1 5" id="KW-0963">Cytoplasm</keyword>
<dbReference type="Proteomes" id="UP000268084">
    <property type="component" value="Chromosome"/>
</dbReference>
<evidence type="ECO:0000313" key="8">
    <source>
        <dbReference type="Proteomes" id="UP000268084"/>
    </source>
</evidence>
<organism evidence="7 8">
    <name type="scientific">Nakamurella antarctica</name>
    <dbReference type="NCBI Taxonomy" id="1902245"/>
    <lineage>
        <taxon>Bacteria</taxon>
        <taxon>Bacillati</taxon>
        <taxon>Actinomycetota</taxon>
        <taxon>Actinomycetes</taxon>
        <taxon>Nakamurellales</taxon>
        <taxon>Nakamurellaceae</taxon>
        <taxon>Nakamurella</taxon>
    </lineage>
</organism>
<keyword evidence="3 5" id="KW-0540">Nuclease</keyword>
<dbReference type="PANTHER" id="PTHR33317:SF4">
    <property type="entry name" value="POLYNUCLEOTIDYL TRANSFERASE, RIBONUCLEASE H-LIKE SUPERFAMILY PROTEIN"/>
    <property type="match status" value="1"/>
</dbReference>
<feature type="domain" description="YqgF/RNase H-like" evidence="6">
    <location>
        <begin position="12"/>
        <end position="114"/>
    </location>
</feature>
<evidence type="ECO:0000256" key="2">
    <source>
        <dbReference type="ARBA" id="ARBA00022517"/>
    </source>
</evidence>
<dbReference type="Pfam" id="PF03652">
    <property type="entry name" value="RuvX"/>
    <property type="match status" value="1"/>
</dbReference>
<dbReference type="CDD" id="cd16964">
    <property type="entry name" value="YqgF"/>
    <property type="match status" value="1"/>
</dbReference>
<dbReference type="GO" id="GO:0004518">
    <property type="term" value="F:nuclease activity"/>
    <property type="evidence" value="ECO:0007669"/>
    <property type="project" value="UniProtKB-KW"/>
</dbReference>
<evidence type="ECO:0000256" key="4">
    <source>
        <dbReference type="ARBA" id="ARBA00022801"/>
    </source>
</evidence>
<dbReference type="AlphaFoldDB" id="A0A3G8ZQ85"/>
<protein>
    <recommendedName>
        <fullName evidence="5">Putative pre-16S rRNA nuclease</fullName>
        <ecNumber evidence="5">3.1.-.-</ecNumber>
    </recommendedName>
</protein>
<keyword evidence="2 5" id="KW-0690">Ribosome biogenesis</keyword>
<dbReference type="InterPro" id="IPR005227">
    <property type="entry name" value="YqgF"/>
</dbReference>
<dbReference type="OrthoDB" id="9790539at2"/>
<keyword evidence="8" id="KW-1185">Reference proteome</keyword>
<evidence type="ECO:0000256" key="3">
    <source>
        <dbReference type="ARBA" id="ARBA00022722"/>
    </source>
</evidence>
<proteinExistence type="inferred from homology"/>
<dbReference type="InterPro" id="IPR006641">
    <property type="entry name" value="YqgF/RNaseH-like_dom"/>
</dbReference>
<dbReference type="NCBIfam" id="TIGR00250">
    <property type="entry name" value="RNAse_H_YqgF"/>
    <property type="match status" value="1"/>
</dbReference>
<evidence type="ECO:0000259" key="6">
    <source>
        <dbReference type="SMART" id="SM00732"/>
    </source>
</evidence>
<evidence type="ECO:0000313" key="7">
    <source>
        <dbReference type="EMBL" id="AZI59433.1"/>
    </source>
</evidence>
<dbReference type="InterPro" id="IPR012337">
    <property type="entry name" value="RNaseH-like_sf"/>
</dbReference>
<dbReference type="EC" id="3.1.-.-" evidence="5"/>
<comment type="function">
    <text evidence="5">Could be a nuclease involved in processing of the 5'-end of pre-16S rRNA.</text>
</comment>
<dbReference type="HAMAP" id="MF_00651">
    <property type="entry name" value="Nuclease_YqgF"/>
    <property type="match status" value="1"/>
</dbReference>
<dbReference type="Gene3D" id="3.30.420.140">
    <property type="entry name" value="YqgF/RNase H-like domain"/>
    <property type="match status" value="1"/>
</dbReference>
<accession>A0A3G8ZQ85</accession>
<reference evidence="7 8" key="2">
    <citation type="submission" date="2018-12" db="EMBL/GenBank/DDBJ databases">
        <title>Nakamurella antarcticus sp. nov., isolated from Antarctica South Shetland Islands soil.</title>
        <authorList>
            <person name="Peng F."/>
        </authorList>
    </citation>
    <scope>NUCLEOTIDE SEQUENCE [LARGE SCALE GENOMIC DNA]</scope>
    <source>
        <strain evidence="7 8">S14-144</strain>
    </source>
</reference>
<dbReference type="KEGG" id="nak:EH165_05920"/>
<gene>
    <name evidence="7" type="primary">ruvX</name>
    <name evidence="7" type="ORF">EH165_05920</name>
</gene>
<dbReference type="GO" id="GO:0016788">
    <property type="term" value="F:hydrolase activity, acting on ester bonds"/>
    <property type="evidence" value="ECO:0007669"/>
    <property type="project" value="UniProtKB-UniRule"/>
</dbReference>
<dbReference type="GO" id="GO:0000967">
    <property type="term" value="P:rRNA 5'-end processing"/>
    <property type="evidence" value="ECO:0007669"/>
    <property type="project" value="UniProtKB-UniRule"/>
</dbReference>
<reference evidence="7 8" key="1">
    <citation type="submission" date="2018-11" db="EMBL/GenBank/DDBJ databases">
        <authorList>
            <person name="Da X."/>
        </authorList>
    </citation>
    <scope>NUCLEOTIDE SEQUENCE [LARGE SCALE GENOMIC DNA]</scope>
    <source>
        <strain evidence="7 8">S14-144</strain>
    </source>
</reference>
<evidence type="ECO:0000256" key="5">
    <source>
        <dbReference type="HAMAP-Rule" id="MF_00651"/>
    </source>
</evidence>
<dbReference type="EMBL" id="CP034170">
    <property type="protein sequence ID" value="AZI59433.1"/>
    <property type="molecule type" value="Genomic_DNA"/>
</dbReference>
<comment type="similarity">
    <text evidence="5">Belongs to the YqgF HJR family.</text>
</comment>
<comment type="subcellular location">
    <subcellularLocation>
        <location evidence="5">Cytoplasm</location>
    </subcellularLocation>
</comment>
<dbReference type="SUPFAM" id="SSF53098">
    <property type="entry name" value="Ribonuclease H-like"/>
    <property type="match status" value="1"/>
</dbReference>
<dbReference type="SMART" id="SM00732">
    <property type="entry name" value="YqgFc"/>
    <property type="match status" value="1"/>
</dbReference>
<evidence type="ECO:0000256" key="1">
    <source>
        <dbReference type="ARBA" id="ARBA00022490"/>
    </source>
</evidence>
<dbReference type="RefSeq" id="WP_124800337.1">
    <property type="nucleotide sequence ID" value="NZ_CP034170.1"/>
</dbReference>
<dbReference type="GO" id="GO:0005829">
    <property type="term" value="C:cytosol"/>
    <property type="evidence" value="ECO:0007669"/>
    <property type="project" value="TreeGrafter"/>
</dbReference>
<keyword evidence="4 5" id="KW-0378">Hydrolase</keyword>
<name>A0A3G8ZQ85_9ACTN</name>
<dbReference type="InterPro" id="IPR037027">
    <property type="entry name" value="YqgF/RNaseH-like_dom_sf"/>
</dbReference>
<dbReference type="PANTHER" id="PTHR33317">
    <property type="entry name" value="POLYNUCLEOTIDYL TRANSFERASE, RIBONUCLEASE H-LIKE SUPERFAMILY PROTEIN"/>
    <property type="match status" value="1"/>
</dbReference>